<organism evidence="3 4">
    <name type="scientific">Catellatospora coxensis</name>
    <dbReference type="NCBI Taxonomy" id="310354"/>
    <lineage>
        <taxon>Bacteria</taxon>
        <taxon>Bacillati</taxon>
        <taxon>Actinomycetota</taxon>
        <taxon>Actinomycetes</taxon>
        <taxon>Micromonosporales</taxon>
        <taxon>Micromonosporaceae</taxon>
        <taxon>Catellatospora</taxon>
    </lineage>
</organism>
<dbReference type="InterPro" id="IPR052019">
    <property type="entry name" value="F420H2_bilvrd_red/Heme_oxyg"/>
</dbReference>
<dbReference type="EMBL" id="BONI01000065">
    <property type="protein sequence ID" value="GIG09463.1"/>
    <property type="molecule type" value="Genomic_DNA"/>
</dbReference>
<dbReference type="NCBIfam" id="TIGR03666">
    <property type="entry name" value="Rv2061_F420"/>
    <property type="match status" value="1"/>
</dbReference>
<proteinExistence type="predicted"/>
<accession>A0A8J3L0B5</accession>
<gene>
    <name evidence="3" type="ORF">Cco03nite_61630</name>
</gene>
<sequence>MPTVADLEFGNYLLVTTFRKDGRAVSTPVWAVRDGADIYVWTVADSGKVKRLRRSSKVTISDCDVRGKVKGPSIPARAKLLSAPETEAVRHLLARKYGILGRITMWGSRIRRGAEGTVGVRITEPLPPKA</sequence>
<dbReference type="PANTHER" id="PTHR35176">
    <property type="entry name" value="HEME OXYGENASE HI_0854-RELATED"/>
    <property type="match status" value="1"/>
</dbReference>
<dbReference type="Pfam" id="PF01243">
    <property type="entry name" value="PNPOx_N"/>
    <property type="match status" value="1"/>
</dbReference>
<dbReference type="GO" id="GO:0070967">
    <property type="term" value="F:coenzyme F420 binding"/>
    <property type="evidence" value="ECO:0007669"/>
    <property type="project" value="TreeGrafter"/>
</dbReference>
<dbReference type="PANTHER" id="PTHR35176:SF11">
    <property type="entry name" value="PYRIDOXAMINE 5'-PHOSPHATE OXIDASE FAMILY PROTEIN"/>
    <property type="match status" value="1"/>
</dbReference>
<dbReference type="GO" id="GO:0016627">
    <property type="term" value="F:oxidoreductase activity, acting on the CH-CH group of donors"/>
    <property type="evidence" value="ECO:0007669"/>
    <property type="project" value="TreeGrafter"/>
</dbReference>
<evidence type="ECO:0000259" key="2">
    <source>
        <dbReference type="Pfam" id="PF01243"/>
    </source>
</evidence>
<dbReference type="RefSeq" id="WP_203696461.1">
    <property type="nucleotide sequence ID" value="NZ_BAAALC010000009.1"/>
</dbReference>
<dbReference type="InterPro" id="IPR012349">
    <property type="entry name" value="Split_barrel_FMN-bd"/>
</dbReference>
<dbReference type="Proteomes" id="UP000630887">
    <property type="component" value="Unassembled WGS sequence"/>
</dbReference>
<keyword evidence="1" id="KW-0560">Oxidoreductase</keyword>
<evidence type="ECO:0000256" key="1">
    <source>
        <dbReference type="ARBA" id="ARBA00023002"/>
    </source>
</evidence>
<dbReference type="GO" id="GO:0005829">
    <property type="term" value="C:cytosol"/>
    <property type="evidence" value="ECO:0007669"/>
    <property type="project" value="TreeGrafter"/>
</dbReference>
<comment type="caution">
    <text evidence="3">The sequence shown here is derived from an EMBL/GenBank/DDBJ whole genome shotgun (WGS) entry which is preliminary data.</text>
</comment>
<dbReference type="InterPro" id="IPR019965">
    <property type="entry name" value="PPOX_F420-dep_Rv2061_put"/>
</dbReference>
<feature type="domain" description="Pyridoxamine 5'-phosphate oxidase N-terminal" evidence="2">
    <location>
        <begin position="12"/>
        <end position="88"/>
    </location>
</feature>
<evidence type="ECO:0000313" key="4">
    <source>
        <dbReference type="Proteomes" id="UP000630887"/>
    </source>
</evidence>
<protein>
    <submittedName>
        <fullName evidence="3">PPOX class F420-dependent oxidoreductase</fullName>
    </submittedName>
</protein>
<keyword evidence="4" id="KW-1185">Reference proteome</keyword>
<reference evidence="3 4" key="1">
    <citation type="submission" date="2021-01" db="EMBL/GenBank/DDBJ databases">
        <title>Whole genome shotgun sequence of Catellatospora coxensis NBRC 107359.</title>
        <authorList>
            <person name="Komaki H."/>
            <person name="Tamura T."/>
        </authorList>
    </citation>
    <scope>NUCLEOTIDE SEQUENCE [LARGE SCALE GENOMIC DNA]</scope>
    <source>
        <strain evidence="3 4">NBRC 107359</strain>
    </source>
</reference>
<dbReference type="SUPFAM" id="SSF50475">
    <property type="entry name" value="FMN-binding split barrel"/>
    <property type="match status" value="1"/>
</dbReference>
<dbReference type="AlphaFoldDB" id="A0A8J3L0B5"/>
<dbReference type="Gene3D" id="2.30.110.10">
    <property type="entry name" value="Electron Transport, Fmn-binding Protein, Chain A"/>
    <property type="match status" value="1"/>
</dbReference>
<name>A0A8J3L0B5_9ACTN</name>
<dbReference type="InterPro" id="IPR011576">
    <property type="entry name" value="Pyridox_Oxase_N"/>
</dbReference>
<evidence type="ECO:0000313" key="3">
    <source>
        <dbReference type="EMBL" id="GIG09463.1"/>
    </source>
</evidence>